<dbReference type="Proteomes" id="UP000310636">
    <property type="component" value="Unassembled WGS sequence"/>
</dbReference>
<comment type="caution">
    <text evidence="2">The sequence shown here is derived from an EMBL/GenBank/DDBJ whole genome shotgun (WGS) entry which is preliminary data.</text>
</comment>
<accession>A0A4S4BKH6</accession>
<dbReference type="InterPro" id="IPR003607">
    <property type="entry name" value="HD/PDEase_dom"/>
</dbReference>
<proteinExistence type="predicted"/>
<dbReference type="InterPro" id="IPR006674">
    <property type="entry name" value="HD_domain"/>
</dbReference>
<dbReference type="PANTHER" id="PTHR43155">
    <property type="entry name" value="CYCLIC DI-GMP PHOSPHODIESTERASE PA4108-RELATED"/>
    <property type="match status" value="1"/>
</dbReference>
<protein>
    <submittedName>
        <fullName evidence="2">HD domain-containing protein</fullName>
    </submittedName>
</protein>
<evidence type="ECO:0000313" key="3">
    <source>
        <dbReference type="Proteomes" id="UP000310636"/>
    </source>
</evidence>
<reference evidence="2 3" key="1">
    <citation type="submission" date="2019-04" db="EMBL/GenBank/DDBJ databases">
        <title>Cohnella sp. nov. isolated from preserved vegetables.</title>
        <authorList>
            <person name="Lin S.-Y."/>
            <person name="Hung M.-H."/>
            <person name="Young C.-C."/>
        </authorList>
    </citation>
    <scope>NUCLEOTIDE SEQUENCE [LARGE SCALE GENOMIC DNA]</scope>
    <source>
        <strain evidence="2 3">CC-MHH1044</strain>
    </source>
</reference>
<evidence type="ECO:0000313" key="2">
    <source>
        <dbReference type="EMBL" id="THF74995.1"/>
    </source>
</evidence>
<dbReference type="NCBIfam" id="TIGR00277">
    <property type="entry name" value="HDIG"/>
    <property type="match status" value="1"/>
</dbReference>
<dbReference type="CDD" id="cd00077">
    <property type="entry name" value="HDc"/>
    <property type="match status" value="1"/>
</dbReference>
<dbReference type="SUPFAM" id="SSF109604">
    <property type="entry name" value="HD-domain/PDEase-like"/>
    <property type="match status" value="1"/>
</dbReference>
<dbReference type="AlphaFoldDB" id="A0A4S4BKH6"/>
<name>A0A4S4BKH6_9BACL</name>
<feature type="domain" description="HD" evidence="1">
    <location>
        <begin position="141"/>
        <end position="247"/>
    </location>
</feature>
<dbReference type="PANTHER" id="PTHR43155:SF2">
    <property type="entry name" value="CYCLIC DI-GMP PHOSPHODIESTERASE PA4108"/>
    <property type="match status" value="1"/>
</dbReference>
<organism evidence="2 3">
    <name type="scientific">Cohnella fermenti</name>
    <dbReference type="NCBI Taxonomy" id="2565925"/>
    <lineage>
        <taxon>Bacteria</taxon>
        <taxon>Bacillati</taxon>
        <taxon>Bacillota</taxon>
        <taxon>Bacilli</taxon>
        <taxon>Bacillales</taxon>
        <taxon>Paenibacillaceae</taxon>
        <taxon>Cohnella</taxon>
    </lineage>
</organism>
<dbReference type="Gene3D" id="1.10.3210.10">
    <property type="entry name" value="Hypothetical protein af1432"/>
    <property type="match status" value="1"/>
</dbReference>
<gene>
    <name evidence="2" type="ORF">E6C55_23095</name>
</gene>
<evidence type="ECO:0000259" key="1">
    <source>
        <dbReference type="Pfam" id="PF01966"/>
    </source>
</evidence>
<dbReference type="OrthoDB" id="9759601at2"/>
<dbReference type="InterPro" id="IPR006675">
    <property type="entry name" value="HDIG_dom"/>
</dbReference>
<dbReference type="EMBL" id="SSOB01000035">
    <property type="protein sequence ID" value="THF74995.1"/>
    <property type="molecule type" value="Genomic_DNA"/>
</dbReference>
<sequence length="354" mass="39541">MRKEREYRRSGTMRIIPVEEATEGDLLVRGLHDKDGRLILSHGVRLTHKLIDGIKRYGHRYVFVRSDGAQDEKEFASKTNIRNLTRDMLLRIFRALRERTPLSSIPLRQWADHIADSAESGQGSDSEFCLSNLEFGEDELLSHSLNVTLLSLIVARKLGCKRSALVEVAIGSLLHDVGLVRPMDTALVMHHPVIGLDTARQFGGIPEASLRIIEQHHEQVDGRGFPYGLKGEGIDEASQIVGLASEFDLFLRNGGRSARPCEGVDFVMSKVDTYFSYAVVNAFVKTYRPYPNGTRVRLTGGLRGTVCEQNRGNSCRPIVRLAPFDSRFDLLAYTMFRIEEVVEEPAAASGTAKD</sequence>
<keyword evidence="3" id="KW-1185">Reference proteome</keyword>
<dbReference type="Pfam" id="PF01966">
    <property type="entry name" value="HD"/>
    <property type="match status" value="1"/>
</dbReference>